<accession>A0A3N4LUR2</accession>
<proteinExistence type="predicted"/>
<gene>
    <name evidence="2" type="ORF">L211DRAFT_645300</name>
</gene>
<keyword evidence="3" id="KW-1185">Reference proteome</keyword>
<sequence length="110" mass="12607">MPHYFFFSVLWLGYLILLIASSTGTKDLKLISCPKMYFPKFQYYLGPTCFPGLEAGLRRQSVNFPDPVYDTCGLKDQMSGSEILIIDMTGGSNRYEYQFFGPLLSIYKML</sequence>
<name>A0A3N4LUR2_9PEZI</name>
<reference evidence="2 3" key="1">
    <citation type="journal article" date="2018" name="Nat. Ecol. Evol.">
        <title>Pezizomycetes genomes reveal the molecular basis of ectomycorrhizal truffle lifestyle.</title>
        <authorList>
            <person name="Murat C."/>
            <person name="Payen T."/>
            <person name="Noel B."/>
            <person name="Kuo A."/>
            <person name="Morin E."/>
            <person name="Chen J."/>
            <person name="Kohler A."/>
            <person name="Krizsan K."/>
            <person name="Balestrini R."/>
            <person name="Da Silva C."/>
            <person name="Montanini B."/>
            <person name="Hainaut M."/>
            <person name="Levati E."/>
            <person name="Barry K.W."/>
            <person name="Belfiori B."/>
            <person name="Cichocki N."/>
            <person name="Clum A."/>
            <person name="Dockter R.B."/>
            <person name="Fauchery L."/>
            <person name="Guy J."/>
            <person name="Iotti M."/>
            <person name="Le Tacon F."/>
            <person name="Lindquist E.A."/>
            <person name="Lipzen A."/>
            <person name="Malagnac F."/>
            <person name="Mello A."/>
            <person name="Molinier V."/>
            <person name="Miyauchi S."/>
            <person name="Poulain J."/>
            <person name="Riccioni C."/>
            <person name="Rubini A."/>
            <person name="Sitrit Y."/>
            <person name="Splivallo R."/>
            <person name="Traeger S."/>
            <person name="Wang M."/>
            <person name="Zifcakova L."/>
            <person name="Wipf D."/>
            <person name="Zambonelli A."/>
            <person name="Paolocci F."/>
            <person name="Nowrousian M."/>
            <person name="Ottonello S."/>
            <person name="Baldrian P."/>
            <person name="Spatafora J.W."/>
            <person name="Henrissat B."/>
            <person name="Nagy L.G."/>
            <person name="Aury J.M."/>
            <person name="Wincker P."/>
            <person name="Grigoriev I.V."/>
            <person name="Bonfante P."/>
            <person name="Martin F.M."/>
        </authorList>
    </citation>
    <scope>NUCLEOTIDE SEQUENCE [LARGE SCALE GENOMIC DNA]</scope>
    <source>
        <strain evidence="2 3">ATCC MYA-4762</strain>
    </source>
</reference>
<dbReference type="Proteomes" id="UP000267821">
    <property type="component" value="Unassembled WGS sequence"/>
</dbReference>
<dbReference type="InParanoid" id="A0A3N4LUR2"/>
<dbReference type="EMBL" id="ML121533">
    <property type="protein sequence ID" value="RPB26654.1"/>
    <property type="molecule type" value="Genomic_DNA"/>
</dbReference>
<protein>
    <submittedName>
        <fullName evidence="2">Uncharacterized protein</fullName>
    </submittedName>
</protein>
<evidence type="ECO:0000256" key="1">
    <source>
        <dbReference type="SAM" id="SignalP"/>
    </source>
</evidence>
<evidence type="ECO:0000313" key="2">
    <source>
        <dbReference type="EMBL" id="RPB26654.1"/>
    </source>
</evidence>
<feature type="chain" id="PRO_5018267863" evidence="1">
    <location>
        <begin position="25"/>
        <end position="110"/>
    </location>
</feature>
<keyword evidence="1" id="KW-0732">Signal</keyword>
<feature type="signal peptide" evidence="1">
    <location>
        <begin position="1"/>
        <end position="24"/>
    </location>
</feature>
<dbReference type="AlphaFoldDB" id="A0A3N4LUR2"/>
<organism evidence="2 3">
    <name type="scientific">Terfezia boudieri ATCC MYA-4762</name>
    <dbReference type="NCBI Taxonomy" id="1051890"/>
    <lineage>
        <taxon>Eukaryota</taxon>
        <taxon>Fungi</taxon>
        <taxon>Dikarya</taxon>
        <taxon>Ascomycota</taxon>
        <taxon>Pezizomycotina</taxon>
        <taxon>Pezizomycetes</taxon>
        <taxon>Pezizales</taxon>
        <taxon>Pezizaceae</taxon>
        <taxon>Terfezia</taxon>
    </lineage>
</organism>
<evidence type="ECO:0000313" key="3">
    <source>
        <dbReference type="Proteomes" id="UP000267821"/>
    </source>
</evidence>